<proteinExistence type="predicted"/>
<evidence type="ECO:0000313" key="2">
    <source>
        <dbReference type="Proteomes" id="UP000676325"/>
    </source>
</evidence>
<dbReference type="EMBL" id="JAGSOH010000012">
    <property type="protein sequence ID" value="MBR7826045.1"/>
    <property type="molecule type" value="Genomic_DNA"/>
</dbReference>
<sequence>MSERAAPQYCPYCGDEDLRPEVLSGDKPEASHGVWLCRACARVFRLNFVGLSSLAVSKS</sequence>
<keyword evidence="2" id="KW-1185">Reference proteome</keyword>
<reference evidence="1" key="1">
    <citation type="submission" date="2021-04" db="EMBL/GenBank/DDBJ databases">
        <title>Genome based classification of Actinospica acidithermotolerans sp. nov., an actinobacterium isolated from an Indonesian hot spring.</title>
        <authorList>
            <person name="Kusuma A.B."/>
            <person name="Putra K.E."/>
            <person name="Nafisah S."/>
            <person name="Loh J."/>
            <person name="Nouioui I."/>
            <person name="Goodfellow M."/>
        </authorList>
    </citation>
    <scope>NUCLEOTIDE SEQUENCE</scope>
    <source>
        <strain evidence="1">MGRD01-02</strain>
    </source>
</reference>
<evidence type="ECO:0000313" key="1">
    <source>
        <dbReference type="EMBL" id="MBR7826045.1"/>
    </source>
</evidence>
<protein>
    <recommendedName>
        <fullName evidence="3">Insertion element protein</fullName>
    </recommendedName>
</protein>
<accession>A0A941E9H4</accession>
<name>A0A941E9H4_9ACTN</name>
<gene>
    <name evidence="1" type="ORF">KDK95_06990</name>
</gene>
<dbReference type="Proteomes" id="UP000676325">
    <property type="component" value="Unassembled WGS sequence"/>
</dbReference>
<dbReference type="RefSeq" id="WP_212517197.1">
    <property type="nucleotide sequence ID" value="NZ_JAGSOH010000012.1"/>
</dbReference>
<dbReference type="AlphaFoldDB" id="A0A941E9H4"/>
<organism evidence="1 2">
    <name type="scientific">Actinospica acidithermotolerans</name>
    <dbReference type="NCBI Taxonomy" id="2828514"/>
    <lineage>
        <taxon>Bacteria</taxon>
        <taxon>Bacillati</taxon>
        <taxon>Actinomycetota</taxon>
        <taxon>Actinomycetes</taxon>
        <taxon>Catenulisporales</taxon>
        <taxon>Actinospicaceae</taxon>
        <taxon>Actinospica</taxon>
    </lineage>
</organism>
<comment type="caution">
    <text evidence="1">The sequence shown here is derived from an EMBL/GenBank/DDBJ whole genome shotgun (WGS) entry which is preliminary data.</text>
</comment>
<evidence type="ECO:0008006" key="3">
    <source>
        <dbReference type="Google" id="ProtNLM"/>
    </source>
</evidence>